<feature type="chain" id="PRO_5042101227" description="Cupredoxin" evidence="2">
    <location>
        <begin position="17"/>
        <end position="218"/>
    </location>
</feature>
<dbReference type="PANTHER" id="PTHR34883">
    <property type="entry name" value="SERINE-RICH PROTEIN, PUTATIVE-RELATED-RELATED"/>
    <property type="match status" value="1"/>
</dbReference>
<feature type="compositionally biased region" description="Low complexity" evidence="1">
    <location>
        <begin position="139"/>
        <end position="152"/>
    </location>
</feature>
<feature type="compositionally biased region" description="Low complexity" evidence="1">
    <location>
        <begin position="166"/>
        <end position="189"/>
    </location>
</feature>
<evidence type="ECO:0000313" key="3">
    <source>
        <dbReference type="EMBL" id="KAJ7682882.1"/>
    </source>
</evidence>
<dbReference type="AlphaFoldDB" id="A0AAD7D6X8"/>
<dbReference type="Gene3D" id="2.60.40.420">
    <property type="entry name" value="Cupredoxins - blue copper proteins"/>
    <property type="match status" value="1"/>
</dbReference>
<dbReference type="EMBL" id="JARKIE010000113">
    <property type="protein sequence ID" value="KAJ7682882.1"/>
    <property type="molecule type" value="Genomic_DNA"/>
</dbReference>
<organism evidence="3 4">
    <name type="scientific">Mycena rosella</name>
    <name type="common">Pink bonnet</name>
    <name type="synonym">Agaricus rosellus</name>
    <dbReference type="NCBI Taxonomy" id="1033263"/>
    <lineage>
        <taxon>Eukaryota</taxon>
        <taxon>Fungi</taxon>
        <taxon>Dikarya</taxon>
        <taxon>Basidiomycota</taxon>
        <taxon>Agaricomycotina</taxon>
        <taxon>Agaricomycetes</taxon>
        <taxon>Agaricomycetidae</taxon>
        <taxon>Agaricales</taxon>
        <taxon>Marasmiineae</taxon>
        <taxon>Mycenaceae</taxon>
        <taxon>Mycena</taxon>
    </lineage>
</organism>
<gene>
    <name evidence="3" type="ORF">B0H17DRAFT_1075241</name>
</gene>
<keyword evidence="4" id="KW-1185">Reference proteome</keyword>
<feature type="compositionally biased region" description="Basic and acidic residues" evidence="1">
    <location>
        <begin position="154"/>
        <end position="164"/>
    </location>
</feature>
<sequence>MKSVYVALLFLPFVLAGDFTVGVGKDENTGKKGLGFDPSSINPQVGDTIVFEFRSGSHSAVQSTFANPCTGSGGFNSGVITVDDSLGVDAPDLPTVRLVVNDTQPLWFFDEAGGLCNKGAVLSVNPSITQSDAAFKANAESGTAGSSGSAASDDTPKSTSDDAPKSTSGSASGSGSATSSVTGSGSSPSQTPPPNGAKHFAAGGAYGISIVAALWALL</sequence>
<accession>A0AAD7D6X8</accession>
<evidence type="ECO:0000313" key="4">
    <source>
        <dbReference type="Proteomes" id="UP001221757"/>
    </source>
</evidence>
<dbReference type="InterPro" id="IPR052953">
    <property type="entry name" value="Ser-rich/MCO-related"/>
</dbReference>
<feature type="region of interest" description="Disordered" evidence="1">
    <location>
        <begin position="139"/>
        <end position="200"/>
    </location>
</feature>
<comment type="caution">
    <text evidence="3">The sequence shown here is derived from an EMBL/GenBank/DDBJ whole genome shotgun (WGS) entry which is preliminary data.</text>
</comment>
<dbReference type="InterPro" id="IPR008972">
    <property type="entry name" value="Cupredoxin"/>
</dbReference>
<dbReference type="Proteomes" id="UP001221757">
    <property type="component" value="Unassembled WGS sequence"/>
</dbReference>
<evidence type="ECO:0008006" key="5">
    <source>
        <dbReference type="Google" id="ProtNLM"/>
    </source>
</evidence>
<dbReference type="SUPFAM" id="SSF49503">
    <property type="entry name" value="Cupredoxins"/>
    <property type="match status" value="1"/>
</dbReference>
<protein>
    <recommendedName>
        <fullName evidence="5">Cupredoxin</fullName>
    </recommendedName>
</protein>
<reference evidence="3" key="1">
    <citation type="submission" date="2023-03" db="EMBL/GenBank/DDBJ databases">
        <title>Massive genome expansion in bonnet fungi (Mycena s.s.) driven by repeated elements and novel gene families across ecological guilds.</title>
        <authorList>
            <consortium name="Lawrence Berkeley National Laboratory"/>
            <person name="Harder C.B."/>
            <person name="Miyauchi S."/>
            <person name="Viragh M."/>
            <person name="Kuo A."/>
            <person name="Thoen E."/>
            <person name="Andreopoulos B."/>
            <person name="Lu D."/>
            <person name="Skrede I."/>
            <person name="Drula E."/>
            <person name="Henrissat B."/>
            <person name="Morin E."/>
            <person name="Kohler A."/>
            <person name="Barry K."/>
            <person name="LaButti K."/>
            <person name="Morin E."/>
            <person name="Salamov A."/>
            <person name="Lipzen A."/>
            <person name="Mereny Z."/>
            <person name="Hegedus B."/>
            <person name="Baldrian P."/>
            <person name="Stursova M."/>
            <person name="Weitz H."/>
            <person name="Taylor A."/>
            <person name="Grigoriev I.V."/>
            <person name="Nagy L.G."/>
            <person name="Martin F."/>
            <person name="Kauserud H."/>
        </authorList>
    </citation>
    <scope>NUCLEOTIDE SEQUENCE</scope>
    <source>
        <strain evidence="3">CBHHK067</strain>
    </source>
</reference>
<evidence type="ECO:0000256" key="2">
    <source>
        <dbReference type="SAM" id="SignalP"/>
    </source>
</evidence>
<dbReference type="PANTHER" id="PTHR34883:SF15">
    <property type="entry name" value="EXTRACELLULAR SERINE-RICH PROTEIN"/>
    <property type="match status" value="1"/>
</dbReference>
<evidence type="ECO:0000256" key="1">
    <source>
        <dbReference type="SAM" id="MobiDB-lite"/>
    </source>
</evidence>
<proteinExistence type="predicted"/>
<keyword evidence="2" id="KW-0732">Signal</keyword>
<name>A0AAD7D6X8_MYCRO</name>
<feature type="signal peptide" evidence="2">
    <location>
        <begin position="1"/>
        <end position="16"/>
    </location>
</feature>